<sequence>MAMKNASAFTFTALKTLKLTRGPKFQRSMLNRKQAFPMATPGQTWNMPPRSAFGAFHHICKGMGPT</sequence>
<protein>
    <submittedName>
        <fullName evidence="1">Uncharacterized protein</fullName>
    </submittedName>
</protein>
<reference evidence="1" key="2">
    <citation type="submission" date="2012-05" db="EMBL/GenBank/DDBJ databases">
        <title>Annotation of the Genome Sequence of Fusarium oxysporum HDV247.</title>
        <authorList>
            <consortium name="The Broad Institute Genomics Platform"/>
            <person name="Ma L.-J."/>
            <person name="Corby-Kistler H."/>
            <person name="Broz K."/>
            <person name="Gale L.R."/>
            <person name="Jonkers W."/>
            <person name="O'Donnell K."/>
            <person name="Ploetz R."/>
            <person name="Steinberg C."/>
            <person name="Schwartz D.C."/>
            <person name="VanEtten H."/>
            <person name="Zhou S."/>
            <person name="Young S.K."/>
            <person name="Zeng Q."/>
            <person name="Gargeya S."/>
            <person name="Fitzgerald M."/>
            <person name="Abouelleil A."/>
            <person name="Alvarado L."/>
            <person name="Chapman S.B."/>
            <person name="Gainer-Dewar J."/>
            <person name="Goldberg J."/>
            <person name="Griggs A."/>
            <person name="Gujja S."/>
            <person name="Hansen M."/>
            <person name="Howarth C."/>
            <person name="Imamovic A."/>
            <person name="Ireland A."/>
            <person name="Larimer J."/>
            <person name="McCowan C."/>
            <person name="Murphy C."/>
            <person name="Pearson M."/>
            <person name="Poon T.W."/>
            <person name="Priest M."/>
            <person name="Roberts A."/>
            <person name="Saif S."/>
            <person name="Shea T."/>
            <person name="Sykes S."/>
            <person name="Wortman J."/>
            <person name="Nusbaum C."/>
            <person name="Birren B."/>
        </authorList>
    </citation>
    <scope>NUCLEOTIDE SEQUENCE</scope>
    <source>
        <strain evidence="1">HDV247</strain>
    </source>
</reference>
<proteinExistence type="predicted"/>
<reference evidence="1" key="1">
    <citation type="submission" date="2011-10" db="EMBL/GenBank/DDBJ databases">
        <title>The Genome Sequence of Fusarium oxysporum HDV247.</title>
        <authorList>
            <consortium name="The Broad Institute Genome Sequencing Platform"/>
            <person name="Ma L.-J."/>
            <person name="Gale L.R."/>
            <person name="Schwartz D.C."/>
            <person name="Zhou S."/>
            <person name="Corby-Kistler H."/>
            <person name="Young S.K."/>
            <person name="Zeng Q."/>
            <person name="Gargeya S."/>
            <person name="Fitzgerald M."/>
            <person name="Haas B."/>
            <person name="Abouelleil A."/>
            <person name="Alvarado L."/>
            <person name="Arachchi H.M."/>
            <person name="Berlin A."/>
            <person name="Brown A."/>
            <person name="Chapman S.B."/>
            <person name="Chen Z."/>
            <person name="Dunbar C."/>
            <person name="Freedman E."/>
            <person name="Gearin G."/>
            <person name="Goldberg J."/>
            <person name="Griggs A."/>
            <person name="Gujja S."/>
            <person name="Heiman D."/>
            <person name="Howarth C."/>
            <person name="Larson L."/>
            <person name="Lui A."/>
            <person name="MacDonald P.J.P."/>
            <person name="Montmayeur A."/>
            <person name="Murphy C."/>
            <person name="Neiman D."/>
            <person name="Pearson M."/>
            <person name="Priest M."/>
            <person name="Roberts A."/>
            <person name="Saif S."/>
            <person name="Shea T."/>
            <person name="Shenoy N."/>
            <person name="Sisk P."/>
            <person name="Stolte C."/>
            <person name="Sykes S."/>
            <person name="Wortman J."/>
            <person name="Nusbaum C."/>
            <person name="Birren B."/>
        </authorList>
    </citation>
    <scope>NUCLEOTIDE SEQUENCE [LARGE SCALE GENOMIC DNA]</scope>
    <source>
        <strain evidence="1">HDV247</strain>
    </source>
</reference>
<accession>W9NNJ3</accession>
<evidence type="ECO:0000313" key="1">
    <source>
        <dbReference type="EMBL" id="EXA29415.1"/>
    </source>
</evidence>
<gene>
    <name evidence="1" type="ORF">FOVG_19098</name>
</gene>
<dbReference type="AlphaFoldDB" id="W9NNJ3"/>
<dbReference type="EMBL" id="JH651115">
    <property type="protein sequence ID" value="EXA29415.1"/>
    <property type="molecule type" value="Genomic_DNA"/>
</dbReference>
<name>W9NNJ3_FUSOX</name>
<organism evidence="1">
    <name type="scientific">Fusarium oxysporum f. sp. pisi HDV247</name>
    <dbReference type="NCBI Taxonomy" id="1080344"/>
    <lineage>
        <taxon>Eukaryota</taxon>
        <taxon>Fungi</taxon>
        <taxon>Dikarya</taxon>
        <taxon>Ascomycota</taxon>
        <taxon>Pezizomycotina</taxon>
        <taxon>Sordariomycetes</taxon>
        <taxon>Hypocreomycetidae</taxon>
        <taxon>Hypocreales</taxon>
        <taxon>Nectriaceae</taxon>
        <taxon>Fusarium</taxon>
        <taxon>Fusarium oxysporum species complex</taxon>
    </lineage>
</organism>
<dbReference type="Proteomes" id="UP000030751">
    <property type="component" value="Unassembled WGS sequence"/>
</dbReference>
<dbReference type="HOGENOM" id="CLU_2831255_0_0_1"/>